<gene>
    <name evidence="2" type="ORF">TL16_g03703</name>
</gene>
<keyword evidence="1" id="KW-0812">Transmembrane</keyword>
<reference evidence="3" key="1">
    <citation type="journal article" date="2023" name="Commun. Biol.">
        <title>Genome analysis of Parmales, the sister group of diatoms, reveals the evolutionary specialization of diatoms from phago-mixotrophs to photoautotrophs.</title>
        <authorList>
            <person name="Ban H."/>
            <person name="Sato S."/>
            <person name="Yoshikawa S."/>
            <person name="Yamada K."/>
            <person name="Nakamura Y."/>
            <person name="Ichinomiya M."/>
            <person name="Sato N."/>
            <person name="Blanc-Mathieu R."/>
            <person name="Endo H."/>
            <person name="Kuwata A."/>
            <person name="Ogata H."/>
        </authorList>
    </citation>
    <scope>NUCLEOTIDE SEQUENCE [LARGE SCALE GENOMIC DNA]</scope>
</reference>
<keyword evidence="1" id="KW-1133">Transmembrane helix</keyword>
<accession>A0A9W7E235</accession>
<dbReference type="Pfam" id="PF03382">
    <property type="entry name" value="DUF285"/>
    <property type="match status" value="1"/>
</dbReference>
<name>A0A9W7E235_9STRA</name>
<sequence>MSEHTRNFSTEKLEELAEKANRTENRRGSMSGSLNPDQARANIENLHVAVIKVLGWAGGDKDNIEELAEQFDSVVANSEDVVEAVSAWFDKSVPTQEMTEEQKEGFKVFLINVARRNRTAKKMVRVSVAWKLVMTLSFGYFDVLTDLLVAKSCYDAGDLNTAYTTAGFAVLAIVIQAVVTFYQYAKSKRVRCGRPFVAFLGLGPLMEEASVWTGKEDDDLLLKGPVIYATMKAIEIGGESIPESIIQIGRLLKQDYDDIKIIQIIGVISSVMAGAFIMTDGNFGFILGKYLQSPGDPELPHAVRGKLLLKFCNAFEFVNMSYFEKTLFALRHSGGAAVAAVSDLTEEDVAEVSKEEFEELGEEARAKLQEKFASKFRKYFKFGNKSLKAAAKEWCEDSSTTETKYGRISGWDTPEVASMKKLFCAWDVYNVYEAAKQFNDDISRWNVDQVESMFCMFGGAGSFN</sequence>
<proteinExistence type="predicted"/>
<keyword evidence="1" id="KW-0472">Membrane</keyword>
<dbReference type="EMBL" id="BLQM01000099">
    <property type="protein sequence ID" value="GMH63407.1"/>
    <property type="molecule type" value="Genomic_DNA"/>
</dbReference>
<evidence type="ECO:0000256" key="1">
    <source>
        <dbReference type="SAM" id="Phobius"/>
    </source>
</evidence>
<protein>
    <submittedName>
        <fullName evidence="2">Uncharacterized protein</fullName>
    </submittedName>
</protein>
<feature type="transmembrane region" description="Helical" evidence="1">
    <location>
        <begin position="123"/>
        <end position="141"/>
    </location>
</feature>
<dbReference type="InterPro" id="IPR005046">
    <property type="entry name" value="DUF285"/>
</dbReference>
<comment type="caution">
    <text evidence="2">The sequence shown here is derived from an EMBL/GenBank/DDBJ whole genome shotgun (WGS) entry which is preliminary data.</text>
</comment>
<feature type="transmembrane region" description="Helical" evidence="1">
    <location>
        <begin position="161"/>
        <end position="184"/>
    </location>
</feature>
<evidence type="ECO:0000313" key="3">
    <source>
        <dbReference type="Proteomes" id="UP001162640"/>
    </source>
</evidence>
<dbReference type="Proteomes" id="UP001162640">
    <property type="component" value="Unassembled WGS sequence"/>
</dbReference>
<dbReference type="AlphaFoldDB" id="A0A9W7E235"/>
<evidence type="ECO:0000313" key="2">
    <source>
        <dbReference type="EMBL" id="GMH63407.1"/>
    </source>
</evidence>
<organism evidence="2 3">
    <name type="scientific">Triparma laevis f. inornata</name>
    <dbReference type="NCBI Taxonomy" id="1714386"/>
    <lineage>
        <taxon>Eukaryota</taxon>
        <taxon>Sar</taxon>
        <taxon>Stramenopiles</taxon>
        <taxon>Ochrophyta</taxon>
        <taxon>Bolidophyceae</taxon>
        <taxon>Parmales</taxon>
        <taxon>Triparmaceae</taxon>
        <taxon>Triparma</taxon>
    </lineage>
</organism>